<sequence>MNFEDIESEQIKYLVKYFYVHQSALITTPLGTTGVNNKPKYPTYFNKYHAELDRLAKELLRFEIKVTEARLPERSNSLSATSFLDDFERQQALKFVLTKDGEVLQPPVELCTMVKCFIEKLKTPWH</sequence>
<proteinExistence type="predicted"/>
<dbReference type="RefSeq" id="WP_170022644.1">
    <property type="nucleotide sequence ID" value="NZ_JABCSC020000003.1"/>
</dbReference>
<protein>
    <submittedName>
        <fullName evidence="1">Uncharacterized protein</fullName>
    </submittedName>
</protein>
<accession>A0ABX2IQS7</accession>
<dbReference type="Proteomes" id="UP000778523">
    <property type="component" value="Unassembled WGS sequence"/>
</dbReference>
<dbReference type="EMBL" id="JABCSC020000003">
    <property type="protein sequence ID" value="NSL56350.1"/>
    <property type="molecule type" value="Genomic_DNA"/>
</dbReference>
<evidence type="ECO:0000313" key="1">
    <source>
        <dbReference type="EMBL" id="NSL56350.1"/>
    </source>
</evidence>
<gene>
    <name evidence="1" type="ORF">HJ583_015030</name>
</gene>
<reference evidence="1 2" key="1">
    <citation type="submission" date="2020-06" db="EMBL/GenBank/DDBJ databases">
        <title>Draft genome of Uliginosibacterium sp. IMCC34675.</title>
        <authorList>
            <person name="Song J."/>
        </authorList>
    </citation>
    <scope>NUCLEOTIDE SEQUENCE [LARGE SCALE GENOMIC DNA]</scope>
    <source>
        <strain evidence="1 2">IMCC34675</strain>
    </source>
</reference>
<name>A0ABX2IQS7_9RHOO</name>
<organism evidence="1 2">
    <name type="scientific">Uliginosibacterium aquaticum</name>
    <dbReference type="NCBI Taxonomy" id="2731212"/>
    <lineage>
        <taxon>Bacteria</taxon>
        <taxon>Pseudomonadati</taxon>
        <taxon>Pseudomonadota</taxon>
        <taxon>Betaproteobacteria</taxon>
        <taxon>Rhodocyclales</taxon>
        <taxon>Zoogloeaceae</taxon>
        <taxon>Uliginosibacterium</taxon>
    </lineage>
</organism>
<evidence type="ECO:0000313" key="2">
    <source>
        <dbReference type="Proteomes" id="UP000778523"/>
    </source>
</evidence>
<keyword evidence="2" id="KW-1185">Reference proteome</keyword>
<comment type="caution">
    <text evidence="1">The sequence shown here is derived from an EMBL/GenBank/DDBJ whole genome shotgun (WGS) entry which is preliminary data.</text>
</comment>